<organism evidence="2 3">
    <name type="scientific">Inhella proteolytica</name>
    <dbReference type="NCBI Taxonomy" id="2795029"/>
    <lineage>
        <taxon>Bacteria</taxon>
        <taxon>Pseudomonadati</taxon>
        <taxon>Pseudomonadota</taxon>
        <taxon>Betaproteobacteria</taxon>
        <taxon>Burkholderiales</taxon>
        <taxon>Sphaerotilaceae</taxon>
        <taxon>Inhella</taxon>
    </lineage>
</organism>
<evidence type="ECO:0000259" key="1">
    <source>
        <dbReference type="PROSITE" id="PS51186"/>
    </source>
</evidence>
<dbReference type="PROSITE" id="PS51186">
    <property type="entry name" value="GNAT"/>
    <property type="match status" value="1"/>
</dbReference>
<dbReference type="AlphaFoldDB" id="A0A931NDA6"/>
<evidence type="ECO:0000313" key="3">
    <source>
        <dbReference type="Proteomes" id="UP000613266"/>
    </source>
</evidence>
<dbReference type="Proteomes" id="UP000613266">
    <property type="component" value="Unassembled WGS sequence"/>
</dbReference>
<dbReference type="EMBL" id="JAEDAK010000003">
    <property type="protein sequence ID" value="MBH9576467.1"/>
    <property type="molecule type" value="Genomic_DNA"/>
</dbReference>
<reference evidence="2" key="1">
    <citation type="submission" date="2020-12" db="EMBL/GenBank/DDBJ databases">
        <title>The genome sequence of Inhella sp. 1Y17.</title>
        <authorList>
            <person name="Liu Y."/>
        </authorList>
    </citation>
    <scope>NUCLEOTIDE SEQUENCE</scope>
    <source>
        <strain evidence="2">1Y17</strain>
    </source>
</reference>
<dbReference type="RefSeq" id="WP_198110084.1">
    <property type="nucleotide sequence ID" value="NZ_JAEDAK010000003.1"/>
</dbReference>
<dbReference type="InterPro" id="IPR016181">
    <property type="entry name" value="Acyl_CoA_acyltransferase"/>
</dbReference>
<accession>A0A931NDA6</accession>
<dbReference type="Gene3D" id="3.40.630.30">
    <property type="match status" value="1"/>
</dbReference>
<name>A0A931NDA6_9BURK</name>
<gene>
    <name evidence="2" type="ORF">I7X39_06090</name>
</gene>
<comment type="caution">
    <text evidence="2">The sequence shown here is derived from an EMBL/GenBank/DDBJ whole genome shotgun (WGS) entry which is preliminary data.</text>
</comment>
<feature type="domain" description="N-acetyltransferase" evidence="1">
    <location>
        <begin position="29"/>
        <end position="186"/>
    </location>
</feature>
<protein>
    <submittedName>
        <fullName evidence="2">GNAT family N-acetyltransferase</fullName>
    </submittedName>
</protein>
<dbReference type="GO" id="GO:0016747">
    <property type="term" value="F:acyltransferase activity, transferring groups other than amino-acyl groups"/>
    <property type="evidence" value="ECO:0007669"/>
    <property type="project" value="InterPro"/>
</dbReference>
<dbReference type="SUPFAM" id="SSF55729">
    <property type="entry name" value="Acyl-CoA N-acyltransferases (Nat)"/>
    <property type="match status" value="1"/>
</dbReference>
<proteinExistence type="predicted"/>
<dbReference type="Pfam" id="PF13302">
    <property type="entry name" value="Acetyltransf_3"/>
    <property type="match status" value="1"/>
</dbReference>
<evidence type="ECO:0000313" key="2">
    <source>
        <dbReference type="EMBL" id="MBH9576467.1"/>
    </source>
</evidence>
<sequence>MNALFPSASAGLLERTAPEQLALAGGRRLQLRAVRAADSPALQAFFTALSVDSRHQRFHAGVSQIGPGLLRRMVEVDPQRHVALVAETPGAAELVADARYVHGADGTAEFAIAVADAWQGLGLARALMARLGRLARAQGLRQLYGDVLPGNRRMLAVMRGLGAELHPHPEDDELQRLVFELGRSLGAD</sequence>
<keyword evidence="3" id="KW-1185">Reference proteome</keyword>
<dbReference type="InterPro" id="IPR000182">
    <property type="entry name" value="GNAT_dom"/>
</dbReference>